<keyword evidence="3" id="KW-0808">Transferase</keyword>
<dbReference type="RefSeq" id="WP_053550212.1">
    <property type="nucleotide sequence ID" value="NZ_CP010802.1"/>
</dbReference>
<evidence type="ECO:0000313" key="3">
    <source>
        <dbReference type="EMBL" id="ALC16064.1"/>
    </source>
</evidence>
<name>A0A0M4D1N8_9BACT</name>
<protein>
    <submittedName>
        <fullName evidence="3">Acetyltransferase/hydrolase-like protein</fullName>
    </submittedName>
</protein>
<dbReference type="PATRIC" id="fig|1603606.3.peg.1402"/>
<feature type="transmembrane region" description="Helical" evidence="1">
    <location>
        <begin position="50"/>
        <end position="67"/>
    </location>
</feature>
<keyword evidence="1" id="KW-0812">Transmembrane</keyword>
<sequence length="277" mass="30634">MSIVFGILLLLCGAAAAVVLLSYAFAWCEYANSRPAAMEGRFALKHLGLASWLFLLETAFLLLNLLLHPLGWHSPRERPRQEERGIPVLLLHGLFLNRACWTWIRLRLRLQGIRNVYALNLPPWKDVESLTERVSKKVDELRHTTGIEQVHLVGHSMGGIIARNYLQIRGGAHKVGHCVLLGAPNHGSRLAPFAISPMGRLLLPGSKFLSLLAAAPIPDEVCITNIYTRHENMVLPAENAHLSGVKNIELAGMGHHGLLYHPRAVAAVLDALKQDEP</sequence>
<dbReference type="Gene3D" id="3.40.50.1820">
    <property type="entry name" value="alpha/beta hydrolase"/>
    <property type="match status" value="1"/>
</dbReference>
<keyword evidence="3" id="KW-0378">Hydrolase</keyword>
<dbReference type="PANTHER" id="PTHR37946:SF1">
    <property type="entry name" value="SLL1969 PROTEIN"/>
    <property type="match status" value="1"/>
</dbReference>
<organism evidence="3 4">
    <name type="scientific">Desulfuromonas soudanensis</name>
    <dbReference type="NCBI Taxonomy" id="1603606"/>
    <lineage>
        <taxon>Bacteria</taxon>
        <taxon>Pseudomonadati</taxon>
        <taxon>Thermodesulfobacteriota</taxon>
        <taxon>Desulfuromonadia</taxon>
        <taxon>Desulfuromonadales</taxon>
        <taxon>Desulfuromonadaceae</taxon>
        <taxon>Desulfuromonas</taxon>
    </lineage>
</organism>
<dbReference type="EMBL" id="CP010802">
    <property type="protein sequence ID" value="ALC16064.1"/>
    <property type="molecule type" value="Genomic_DNA"/>
</dbReference>
<evidence type="ECO:0000259" key="2">
    <source>
        <dbReference type="Pfam" id="PF12697"/>
    </source>
</evidence>
<keyword evidence="4" id="KW-1185">Reference proteome</keyword>
<dbReference type="GO" id="GO:0016787">
    <property type="term" value="F:hydrolase activity"/>
    <property type="evidence" value="ECO:0007669"/>
    <property type="project" value="UniProtKB-KW"/>
</dbReference>
<dbReference type="GO" id="GO:0016740">
    <property type="term" value="F:transferase activity"/>
    <property type="evidence" value="ECO:0007669"/>
    <property type="project" value="UniProtKB-KW"/>
</dbReference>
<dbReference type="InterPro" id="IPR029058">
    <property type="entry name" value="AB_hydrolase_fold"/>
</dbReference>
<accession>A0A0M4D1N8</accession>
<reference evidence="3 4" key="1">
    <citation type="submission" date="2015-07" db="EMBL/GenBank/DDBJ databases">
        <title>Isolation and Genomic Characterization of a Novel Halophilic Metal-Reducing Deltaproteobacterium from the Deep Subsurface.</title>
        <authorList>
            <person name="Badalamenti J.P."/>
            <person name="Summers Z.M."/>
            <person name="Gralnick J.A."/>
            <person name="Bond D.R."/>
        </authorList>
    </citation>
    <scope>NUCLEOTIDE SEQUENCE [LARGE SCALE GENOMIC DNA]</scope>
    <source>
        <strain evidence="3 4">WTL</strain>
    </source>
</reference>
<dbReference type="STRING" id="1603606.DSOUD_1283"/>
<dbReference type="KEGG" id="des:DSOUD_1283"/>
<evidence type="ECO:0000256" key="1">
    <source>
        <dbReference type="SAM" id="Phobius"/>
    </source>
</evidence>
<dbReference type="Pfam" id="PF12697">
    <property type="entry name" value="Abhydrolase_6"/>
    <property type="match status" value="1"/>
</dbReference>
<dbReference type="OrthoDB" id="275181at2"/>
<gene>
    <name evidence="3" type="ORF">DSOUD_1283</name>
</gene>
<proteinExistence type="predicted"/>
<dbReference type="AlphaFoldDB" id="A0A0M4D1N8"/>
<dbReference type="Proteomes" id="UP000057158">
    <property type="component" value="Chromosome"/>
</dbReference>
<dbReference type="InterPro" id="IPR000073">
    <property type="entry name" value="AB_hydrolase_1"/>
</dbReference>
<evidence type="ECO:0000313" key="4">
    <source>
        <dbReference type="Proteomes" id="UP000057158"/>
    </source>
</evidence>
<feature type="domain" description="AB hydrolase-1" evidence="2">
    <location>
        <begin position="88"/>
        <end position="204"/>
    </location>
</feature>
<keyword evidence="1" id="KW-1133">Transmembrane helix</keyword>
<keyword evidence="1" id="KW-0472">Membrane</keyword>
<dbReference type="PANTHER" id="PTHR37946">
    <property type="entry name" value="SLL1969 PROTEIN"/>
    <property type="match status" value="1"/>
</dbReference>
<dbReference type="SUPFAM" id="SSF53474">
    <property type="entry name" value="alpha/beta-Hydrolases"/>
    <property type="match status" value="1"/>
</dbReference>